<dbReference type="EMBL" id="JNOM01000162">
    <property type="protein sequence ID" value="KNG85334.1"/>
    <property type="molecule type" value="Genomic_DNA"/>
</dbReference>
<keyword evidence="2" id="KW-0560">Oxidoreductase</keyword>
<dbReference type="Pfam" id="PF00067">
    <property type="entry name" value="p450"/>
    <property type="match status" value="2"/>
</dbReference>
<keyword evidence="3" id="KW-0503">Monooxygenase</keyword>
<dbReference type="AlphaFoldDB" id="A0A0L1J0P3"/>
<feature type="binding site" description="axial binding residue" evidence="4">
    <location>
        <position position="597"/>
    </location>
    <ligand>
        <name>heme</name>
        <dbReference type="ChEBI" id="CHEBI:30413"/>
    </ligand>
    <ligandPart>
        <name>Fe</name>
        <dbReference type="ChEBI" id="CHEBI:18248"/>
    </ligandPart>
</feature>
<keyword evidence="5" id="KW-0472">Membrane</keyword>
<accession>A0A0L1J0P3</accession>
<keyword evidence="4" id="KW-0349">Heme</keyword>
<evidence type="ECO:0000256" key="4">
    <source>
        <dbReference type="PIRSR" id="PIRSR602401-1"/>
    </source>
</evidence>
<dbReference type="PANTHER" id="PTHR24305">
    <property type="entry name" value="CYTOCHROME P450"/>
    <property type="match status" value="1"/>
</dbReference>
<evidence type="ECO:0000313" key="6">
    <source>
        <dbReference type="EMBL" id="KNG85334.1"/>
    </source>
</evidence>
<dbReference type="PRINTS" id="PR00463">
    <property type="entry name" value="EP450I"/>
</dbReference>
<gene>
    <name evidence="6" type="ORF">ANOM_006286</name>
</gene>
<evidence type="ECO:0008006" key="8">
    <source>
        <dbReference type="Google" id="ProtNLM"/>
    </source>
</evidence>
<dbReference type="GO" id="GO:0005506">
    <property type="term" value="F:iron ion binding"/>
    <property type="evidence" value="ECO:0007669"/>
    <property type="project" value="InterPro"/>
</dbReference>
<protein>
    <recommendedName>
        <fullName evidence="8">Cytochrome P450</fullName>
    </recommendedName>
</protein>
<dbReference type="PRINTS" id="PR00385">
    <property type="entry name" value="P450"/>
</dbReference>
<evidence type="ECO:0000256" key="5">
    <source>
        <dbReference type="SAM" id="Phobius"/>
    </source>
</evidence>
<organism evidence="6 7">
    <name type="scientific">Aspergillus nomiae NRRL (strain ATCC 15546 / NRRL 13137 / CBS 260.88 / M93)</name>
    <dbReference type="NCBI Taxonomy" id="1509407"/>
    <lineage>
        <taxon>Eukaryota</taxon>
        <taxon>Fungi</taxon>
        <taxon>Dikarya</taxon>
        <taxon>Ascomycota</taxon>
        <taxon>Pezizomycotina</taxon>
        <taxon>Eurotiomycetes</taxon>
        <taxon>Eurotiomycetidae</taxon>
        <taxon>Eurotiales</taxon>
        <taxon>Aspergillaceae</taxon>
        <taxon>Aspergillus</taxon>
        <taxon>Aspergillus subgen. Circumdati</taxon>
    </lineage>
</organism>
<dbReference type="GO" id="GO:0020037">
    <property type="term" value="F:heme binding"/>
    <property type="evidence" value="ECO:0007669"/>
    <property type="project" value="InterPro"/>
</dbReference>
<name>A0A0L1J0P3_ASPN3</name>
<dbReference type="OrthoDB" id="1470350at2759"/>
<dbReference type="Gene3D" id="1.10.630.10">
    <property type="entry name" value="Cytochrome P450"/>
    <property type="match status" value="1"/>
</dbReference>
<dbReference type="InterPro" id="IPR036396">
    <property type="entry name" value="Cyt_P450_sf"/>
</dbReference>
<keyword evidence="4" id="KW-0408">Iron</keyword>
<dbReference type="Proteomes" id="UP000037505">
    <property type="component" value="Unassembled WGS sequence"/>
</dbReference>
<evidence type="ECO:0000256" key="2">
    <source>
        <dbReference type="ARBA" id="ARBA00023002"/>
    </source>
</evidence>
<feature type="non-terminal residue" evidence="6">
    <location>
        <position position="1"/>
    </location>
</feature>
<sequence length="676" mass="74893">LVILEELVLPYETLYVELDEFKKPPLTDVNPNGRVPGISDAQGLSIWNKCCEQLTLAIIDPNTGLTLWESGATIQCRFSPEAMALLSPKIFIALGIFTLVWVVWCLATLIANVSRARATGLQYVIVPCSMLGAPWLLTQPLLLPILQALPELWTEKWLPLLLFNDGWHNGYEPFQRVGADTFLAVSPGDIIFYTCDAAVSSQLFHNGRLGKPAHLMSLLNIFGPTMTGTDGPEARLYRRTAAPFFTEATMRDVFVGAVQGGAELSRALRQPAAHRQLRDLSAKLSIHLLSRFCNQTETQEDLVNALQCKDKPQGTHRMTYSEAVFTLLESFTTVFLCPHALLRISPFSTHRQAATAFTEMRRYMEEMKERKVAELEQKPPAPSKNASSILELLVQAGLPAADGSPAVLRPDQVMGNIWTFVFAGHEANANTLTFIMLLLACHPVTQRAMQADLDRILQDTPPDQWTYDAHFNPLMNSLVGAVINEALRLFTVLPVIPKYVPPTGPPVSIIIDDQAHPLPPGMVAFVNTSATHRHPQYWPRRESSTHLRASENCKKRPFAVSDFDPERWIQTTDGGKNEFLSPIPGSFIPFAEGSRACLGYRFALVELCASVAIVFKSSSVRLLTRDEEADGSNPGGAADTWEAARDRAELALSEGVKFDMSLRVVHGLPVRFEARK</sequence>
<keyword evidence="5" id="KW-0812">Transmembrane</keyword>
<dbReference type="Gene3D" id="3.40.30.10">
    <property type="entry name" value="Glutaredoxin"/>
    <property type="match status" value="1"/>
</dbReference>
<keyword evidence="5" id="KW-1133">Transmembrane helix</keyword>
<proteinExistence type="inferred from homology"/>
<dbReference type="GeneID" id="26808090"/>
<dbReference type="SUPFAM" id="SSF48264">
    <property type="entry name" value="Cytochrome P450"/>
    <property type="match status" value="1"/>
</dbReference>
<dbReference type="InterPro" id="IPR001128">
    <property type="entry name" value="Cyt_P450"/>
</dbReference>
<feature type="transmembrane region" description="Helical" evidence="5">
    <location>
        <begin position="90"/>
        <end position="113"/>
    </location>
</feature>
<dbReference type="GO" id="GO:0004497">
    <property type="term" value="F:monooxygenase activity"/>
    <property type="evidence" value="ECO:0007669"/>
    <property type="project" value="UniProtKB-KW"/>
</dbReference>
<evidence type="ECO:0000313" key="7">
    <source>
        <dbReference type="Proteomes" id="UP000037505"/>
    </source>
</evidence>
<comment type="similarity">
    <text evidence="1">Belongs to the cytochrome P450 family.</text>
</comment>
<evidence type="ECO:0000256" key="3">
    <source>
        <dbReference type="ARBA" id="ARBA00023033"/>
    </source>
</evidence>
<dbReference type="STRING" id="1509407.A0A0L1J0P3"/>
<evidence type="ECO:0000256" key="1">
    <source>
        <dbReference type="ARBA" id="ARBA00010617"/>
    </source>
</evidence>
<feature type="transmembrane region" description="Helical" evidence="5">
    <location>
        <begin position="120"/>
        <end position="137"/>
    </location>
</feature>
<dbReference type="InterPro" id="IPR002401">
    <property type="entry name" value="Cyt_P450_E_grp-I"/>
</dbReference>
<dbReference type="PANTHER" id="PTHR24305:SF166">
    <property type="entry name" value="CYTOCHROME P450 12A4, MITOCHONDRIAL-RELATED"/>
    <property type="match status" value="1"/>
</dbReference>
<keyword evidence="7" id="KW-1185">Reference proteome</keyword>
<keyword evidence="4" id="KW-0479">Metal-binding</keyword>
<dbReference type="GO" id="GO:0016705">
    <property type="term" value="F:oxidoreductase activity, acting on paired donors, with incorporation or reduction of molecular oxygen"/>
    <property type="evidence" value="ECO:0007669"/>
    <property type="project" value="InterPro"/>
</dbReference>
<reference evidence="6 7" key="1">
    <citation type="submission" date="2014-06" db="EMBL/GenBank/DDBJ databases">
        <title>The Genome of the Aflatoxigenic Filamentous Fungus Aspergillus nomius.</title>
        <authorList>
            <person name="Moore M.G."/>
            <person name="Shannon B.M."/>
            <person name="Brian M.M."/>
        </authorList>
    </citation>
    <scope>NUCLEOTIDE SEQUENCE [LARGE SCALE GENOMIC DNA]</scope>
    <source>
        <strain evidence="6 7">NRRL 13137</strain>
    </source>
</reference>
<comment type="cofactor">
    <cofactor evidence="4">
        <name>heme</name>
        <dbReference type="ChEBI" id="CHEBI:30413"/>
    </cofactor>
</comment>
<dbReference type="RefSeq" id="XP_015406257.1">
    <property type="nucleotide sequence ID" value="XM_015551543.1"/>
</dbReference>
<dbReference type="InterPro" id="IPR050121">
    <property type="entry name" value="Cytochrome_P450_monoxygenase"/>
</dbReference>
<comment type="caution">
    <text evidence="6">The sequence shown here is derived from an EMBL/GenBank/DDBJ whole genome shotgun (WGS) entry which is preliminary data.</text>
</comment>